<organism evidence="2 3">
    <name type="scientific">Nonomuraea recticatena</name>
    <dbReference type="NCBI Taxonomy" id="46178"/>
    <lineage>
        <taxon>Bacteria</taxon>
        <taxon>Bacillati</taxon>
        <taxon>Actinomycetota</taxon>
        <taxon>Actinomycetes</taxon>
        <taxon>Streptosporangiales</taxon>
        <taxon>Streptosporangiaceae</taxon>
        <taxon>Nonomuraea</taxon>
    </lineage>
</organism>
<dbReference type="RefSeq" id="WP_346145963.1">
    <property type="nucleotide sequence ID" value="NZ_BAAATE010000005.1"/>
</dbReference>
<dbReference type="InterPro" id="IPR015943">
    <property type="entry name" value="WD40/YVTN_repeat-like_dom_sf"/>
</dbReference>
<proteinExistence type="predicted"/>
<dbReference type="SUPFAM" id="SSF50998">
    <property type="entry name" value="Quinoprotein alcohol dehydrogenase-like"/>
    <property type="match status" value="2"/>
</dbReference>
<reference evidence="2 3" key="1">
    <citation type="journal article" date="2019" name="Int. J. Syst. Evol. Microbiol.">
        <title>The Global Catalogue of Microorganisms (GCM) 10K type strain sequencing project: providing services to taxonomists for standard genome sequencing and annotation.</title>
        <authorList>
            <consortium name="The Broad Institute Genomics Platform"/>
            <consortium name="The Broad Institute Genome Sequencing Center for Infectious Disease"/>
            <person name="Wu L."/>
            <person name="Ma J."/>
        </authorList>
    </citation>
    <scope>NUCLEOTIDE SEQUENCE [LARGE SCALE GENOMIC DNA]</scope>
    <source>
        <strain evidence="2 3">JCM 6835</strain>
    </source>
</reference>
<evidence type="ECO:0000256" key="1">
    <source>
        <dbReference type="SAM" id="SignalP"/>
    </source>
</evidence>
<feature type="signal peptide" evidence="1">
    <location>
        <begin position="1"/>
        <end position="26"/>
    </location>
</feature>
<dbReference type="Gene3D" id="2.60.120.260">
    <property type="entry name" value="Galactose-binding domain-like"/>
    <property type="match status" value="1"/>
</dbReference>
<accession>A0ABN3RLC8</accession>
<dbReference type="InterPro" id="IPR011047">
    <property type="entry name" value="Quinoprotein_ADH-like_sf"/>
</dbReference>
<name>A0ABN3RLC8_9ACTN</name>
<evidence type="ECO:0000313" key="3">
    <source>
        <dbReference type="Proteomes" id="UP001501666"/>
    </source>
</evidence>
<gene>
    <name evidence="2" type="ORF">GCM10010412_024560</name>
</gene>
<sequence>MHIRTFLGALLLAAPVVLVSASPARAADYSTQPKNNWLPNARVSAIAHTGDRVVIAGDFTSLRNPVTGESVARGRIAMLDAATGDLVRSWAPAANGSVRALAVGGGRVFAGGDFTTVAGQSRARLVALDQASGAVIGGWNPAANGSVRALAVIGSTLYAGGQFTSVAGQARTRLAAIDTTGGALRAGWVSAANATVYTLAARPDGGALLVGGLFTTLGGTTRNYLGSLDAASGAVTGWQPPPGCMVPSNQCIVTDLAVEGDSAYASIAGPGGRLAAYHLGTGARRWERLADGDVESVAVRDGRVYAGGHFCPDFSGFTRCDFAAVDAATGAVDPDFAPTANGQIFALDAGPDALRAGGAYSQLNGQSRPYYTEFPLRPPSPDIPLIAQGSTWRYDDSGADLGTAWSQPAHDDSAWPSGPAQLGFGDGDERRVLTAGRTTYYFRHTFTVPDPGALQAVTLSVLRDDGAVVHLNGREVMRSNMPAGTITSATLAPSTVSGDAENVWQTLSIAPALLSAGQNTLAVEVHQAQVASSDVSFDLRLTAR</sequence>
<dbReference type="Gene3D" id="2.40.10.480">
    <property type="match status" value="1"/>
</dbReference>
<evidence type="ECO:0000313" key="2">
    <source>
        <dbReference type="EMBL" id="GAA2655312.1"/>
    </source>
</evidence>
<evidence type="ECO:0008006" key="4">
    <source>
        <dbReference type="Google" id="ProtNLM"/>
    </source>
</evidence>
<dbReference type="Gene3D" id="2.130.10.10">
    <property type="entry name" value="YVTN repeat-like/Quinoprotein amine dehydrogenase"/>
    <property type="match status" value="1"/>
</dbReference>
<dbReference type="EMBL" id="BAAATE010000005">
    <property type="protein sequence ID" value="GAA2655312.1"/>
    <property type="molecule type" value="Genomic_DNA"/>
</dbReference>
<feature type="chain" id="PRO_5047239465" description="PQQ-binding-like beta-propeller repeat protein" evidence="1">
    <location>
        <begin position="27"/>
        <end position="544"/>
    </location>
</feature>
<keyword evidence="3" id="KW-1185">Reference proteome</keyword>
<protein>
    <recommendedName>
        <fullName evidence="4">PQQ-binding-like beta-propeller repeat protein</fullName>
    </recommendedName>
</protein>
<dbReference type="Proteomes" id="UP001501666">
    <property type="component" value="Unassembled WGS sequence"/>
</dbReference>
<keyword evidence="1" id="KW-0732">Signal</keyword>
<comment type="caution">
    <text evidence="2">The sequence shown here is derived from an EMBL/GenBank/DDBJ whole genome shotgun (WGS) entry which is preliminary data.</text>
</comment>